<dbReference type="InterPro" id="IPR029063">
    <property type="entry name" value="SAM-dependent_MTases_sf"/>
</dbReference>
<proteinExistence type="predicted"/>
<dbReference type="GO" id="GO:0008757">
    <property type="term" value="F:S-adenosylmethionine-dependent methyltransferase activity"/>
    <property type="evidence" value="ECO:0007669"/>
    <property type="project" value="InterPro"/>
</dbReference>
<protein>
    <submittedName>
        <fullName evidence="2">Class I SAM-dependent methyltransferase</fullName>
    </submittedName>
</protein>
<gene>
    <name evidence="2" type="ORF">EJQ19_21820</name>
</gene>
<dbReference type="OrthoDB" id="43862at2"/>
<keyword evidence="2" id="KW-0489">Methyltransferase</keyword>
<comment type="caution">
    <text evidence="2">The sequence shown here is derived from an EMBL/GenBank/DDBJ whole genome shotgun (WGS) entry which is preliminary data.</text>
</comment>
<evidence type="ECO:0000313" key="2">
    <source>
        <dbReference type="EMBL" id="RTE07192.1"/>
    </source>
</evidence>
<dbReference type="Proteomes" id="UP000276128">
    <property type="component" value="Unassembled WGS sequence"/>
</dbReference>
<reference evidence="2 3" key="1">
    <citation type="submission" date="2018-12" db="EMBL/GenBank/DDBJ databases">
        <title>Bacillus ochoae sp. nov., Paenibacillus whitsoniae sp. nov., Paenibacillus spiritus sp. nov. Isolated from the Mars Exploration Rover during spacecraft assembly.</title>
        <authorList>
            <person name="Seuylemezian A."/>
            <person name="Vaishampayan P."/>
        </authorList>
    </citation>
    <scope>NUCLEOTIDE SEQUENCE [LARGE SCALE GENOMIC DNA]</scope>
    <source>
        <strain evidence="2 3">MER 54</strain>
    </source>
</reference>
<sequence length="39" mass="4226">MAFAAETFDAIISIGSFEMIGEERPHALSEMIRVAKKGA</sequence>
<keyword evidence="2" id="KW-0808">Transferase</keyword>
<dbReference type="Pfam" id="PF08241">
    <property type="entry name" value="Methyltransf_11"/>
    <property type="match status" value="1"/>
</dbReference>
<dbReference type="InterPro" id="IPR013216">
    <property type="entry name" value="Methyltransf_11"/>
</dbReference>
<dbReference type="GO" id="GO:0032259">
    <property type="term" value="P:methylation"/>
    <property type="evidence" value="ECO:0007669"/>
    <property type="project" value="UniProtKB-KW"/>
</dbReference>
<organism evidence="2 3">
    <name type="scientific">Paenibacillus whitsoniae</name>
    <dbReference type="NCBI Taxonomy" id="2496558"/>
    <lineage>
        <taxon>Bacteria</taxon>
        <taxon>Bacillati</taxon>
        <taxon>Bacillota</taxon>
        <taxon>Bacilli</taxon>
        <taxon>Bacillales</taxon>
        <taxon>Paenibacillaceae</taxon>
        <taxon>Paenibacillus</taxon>
    </lineage>
</organism>
<accession>A0A430J9K6</accession>
<feature type="domain" description="Methyltransferase type 11" evidence="1">
    <location>
        <begin position="2"/>
        <end position="38"/>
    </location>
</feature>
<dbReference type="EMBL" id="RXHU01000066">
    <property type="protein sequence ID" value="RTE07192.1"/>
    <property type="molecule type" value="Genomic_DNA"/>
</dbReference>
<evidence type="ECO:0000259" key="1">
    <source>
        <dbReference type="Pfam" id="PF08241"/>
    </source>
</evidence>
<evidence type="ECO:0000313" key="3">
    <source>
        <dbReference type="Proteomes" id="UP000276128"/>
    </source>
</evidence>
<name>A0A430J9K6_9BACL</name>
<dbReference type="AlphaFoldDB" id="A0A430J9K6"/>
<dbReference type="Gene3D" id="3.40.50.150">
    <property type="entry name" value="Vaccinia Virus protein VP39"/>
    <property type="match status" value="1"/>
</dbReference>
<keyword evidence="3" id="KW-1185">Reference proteome</keyword>
<dbReference type="SUPFAM" id="SSF53335">
    <property type="entry name" value="S-adenosyl-L-methionine-dependent methyltransferases"/>
    <property type="match status" value="1"/>
</dbReference>